<dbReference type="PANTHER" id="PTHR20914">
    <property type="entry name" value="LY6/PLAUR DOMAIN-CONTAINING PROTEIN 8"/>
    <property type="match status" value="1"/>
</dbReference>
<dbReference type="InterPro" id="IPR050918">
    <property type="entry name" value="CNF-like_PLA2_Inhibitor"/>
</dbReference>
<feature type="domain" description="UPAR/Ly6" evidence="4">
    <location>
        <begin position="20"/>
        <end position="99"/>
    </location>
</feature>
<comment type="caution">
    <text evidence="5">The sequence shown here is derived from an EMBL/GenBank/DDBJ whole genome shotgun (WGS) entry which is preliminary data.</text>
</comment>
<evidence type="ECO:0000313" key="5">
    <source>
        <dbReference type="EMBL" id="KAG8550147.1"/>
    </source>
</evidence>
<evidence type="ECO:0000256" key="3">
    <source>
        <dbReference type="SAM" id="SignalP"/>
    </source>
</evidence>
<sequence length="213" mass="21675">MASLVKILCLLSALTATSSALSCTVCASATSSSCSGNSITCPSGSSCGSTYTVAKSGGTTAVSLIRACTLTSQCSFNGSISMVQATIKTGISCCDTDNCTPILPTVPTPSSNSNGVTCRSCITADSTWCYTSDTIQCTGDENMCLLQSTEISGELSTAIRGCSTKSFCDLGSQSTSVGGVTTNVKFICTSGGMTVHKVLFTPVIVCLLLLKVF</sequence>
<comment type="subcellular location">
    <subcellularLocation>
        <location evidence="1">Secreted</location>
    </subcellularLocation>
</comment>
<dbReference type="InterPro" id="IPR016054">
    <property type="entry name" value="LY6_UPA_recep-like"/>
</dbReference>
<evidence type="ECO:0000313" key="6">
    <source>
        <dbReference type="Proteomes" id="UP000824782"/>
    </source>
</evidence>
<dbReference type="Gene3D" id="2.10.60.10">
    <property type="entry name" value="CD59"/>
    <property type="match status" value="2"/>
</dbReference>
<accession>A0AAV6ZLT8</accession>
<keyword evidence="3" id="KW-0732">Signal</keyword>
<dbReference type="Pfam" id="PF00021">
    <property type="entry name" value="UPAR_LY6"/>
    <property type="match status" value="2"/>
</dbReference>
<proteinExistence type="predicted"/>
<evidence type="ECO:0000256" key="2">
    <source>
        <dbReference type="ARBA" id="ARBA00022525"/>
    </source>
</evidence>
<keyword evidence="2" id="KW-0964">Secreted</keyword>
<feature type="chain" id="PRO_5043417402" description="UPAR/Ly6 domain-containing protein" evidence="3">
    <location>
        <begin position="21"/>
        <end position="213"/>
    </location>
</feature>
<gene>
    <name evidence="5" type="ORF">GDO81_028171</name>
</gene>
<dbReference type="GO" id="GO:0005576">
    <property type="term" value="C:extracellular region"/>
    <property type="evidence" value="ECO:0007669"/>
    <property type="project" value="UniProtKB-SubCell"/>
</dbReference>
<dbReference type="AlphaFoldDB" id="A0AAV6ZLT8"/>
<dbReference type="PANTHER" id="PTHR20914:SF25">
    <property type="entry name" value="PHOSPHOLIPASE A2 INHIBITOR AND LY6_PLAUR DOMAIN-CONTAINING PROTEIN"/>
    <property type="match status" value="1"/>
</dbReference>
<dbReference type="PROSITE" id="PS51257">
    <property type="entry name" value="PROKAR_LIPOPROTEIN"/>
    <property type="match status" value="1"/>
</dbReference>
<feature type="signal peptide" evidence="3">
    <location>
        <begin position="1"/>
        <end position="20"/>
    </location>
</feature>
<dbReference type="CDD" id="cd23572">
    <property type="entry name" value="TFP_LU_ECD_PINLYP_rpt2"/>
    <property type="match status" value="1"/>
</dbReference>
<dbReference type="InterPro" id="IPR045860">
    <property type="entry name" value="Snake_toxin-like_sf"/>
</dbReference>
<evidence type="ECO:0000256" key="1">
    <source>
        <dbReference type="ARBA" id="ARBA00004613"/>
    </source>
</evidence>
<name>A0AAV6ZLT8_ENGPU</name>
<evidence type="ECO:0000259" key="4">
    <source>
        <dbReference type="Pfam" id="PF00021"/>
    </source>
</evidence>
<organism evidence="5 6">
    <name type="scientific">Engystomops pustulosus</name>
    <name type="common">Tungara frog</name>
    <name type="synonym">Physalaemus pustulosus</name>
    <dbReference type="NCBI Taxonomy" id="76066"/>
    <lineage>
        <taxon>Eukaryota</taxon>
        <taxon>Metazoa</taxon>
        <taxon>Chordata</taxon>
        <taxon>Craniata</taxon>
        <taxon>Vertebrata</taxon>
        <taxon>Euteleostomi</taxon>
        <taxon>Amphibia</taxon>
        <taxon>Batrachia</taxon>
        <taxon>Anura</taxon>
        <taxon>Neobatrachia</taxon>
        <taxon>Hyloidea</taxon>
        <taxon>Leptodactylidae</taxon>
        <taxon>Leiuperinae</taxon>
        <taxon>Engystomops</taxon>
    </lineage>
</organism>
<dbReference type="EMBL" id="WNYA01000080">
    <property type="protein sequence ID" value="KAG8550147.1"/>
    <property type="molecule type" value="Genomic_DNA"/>
</dbReference>
<dbReference type="Proteomes" id="UP000824782">
    <property type="component" value="Unassembled WGS sequence"/>
</dbReference>
<keyword evidence="6" id="KW-1185">Reference proteome</keyword>
<reference evidence="5" key="1">
    <citation type="thesis" date="2020" institute="ProQuest LLC" country="789 East Eisenhower Parkway, Ann Arbor, MI, USA">
        <title>Comparative Genomics and Chromosome Evolution.</title>
        <authorList>
            <person name="Mudd A.B."/>
        </authorList>
    </citation>
    <scope>NUCLEOTIDE SEQUENCE</scope>
    <source>
        <strain evidence="5">237g6f4</strain>
        <tissue evidence="5">Blood</tissue>
    </source>
</reference>
<protein>
    <recommendedName>
        <fullName evidence="4">UPAR/Ly6 domain-containing protein</fullName>
    </recommendedName>
</protein>
<feature type="domain" description="UPAR/Ly6" evidence="4">
    <location>
        <begin position="115"/>
        <end position="188"/>
    </location>
</feature>
<dbReference type="SUPFAM" id="SSF57302">
    <property type="entry name" value="Snake toxin-like"/>
    <property type="match status" value="2"/>
</dbReference>